<comment type="function">
    <text evidence="1">Converts 2,5-diamino-6-(ribosylamino)-4(3h)-pyrimidinone 5'-phosphate into 5-amino-6-(ribosylamino)-2,4(1h,3h)-pyrimidinedione 5'-phosphate.</text>
</comment>
<dbReference type="PANTHER" id="PTHR38011:SF7">
    <property type="entry name" value="2,5-DIAMINO-6-RIBOSYLAMINO-4(3H)-PYRIMIDINONE 5'-PHOSPHATE REDUCTASE"/>
    <property type="match status" value="1"/>
</dbReference>
<evidence type="ECO:0000256" key="17">
    <source>
        <dbReference type="SAM" id="MobiDB-lite"/>
    </source>
</evidence>
<evidence type="ECO:0000256" key="5">
    <source>
        <dbReference type="ARBA" id="ARBA00007417"/>
    </source>
</evidence>
<dbReference type="EMBL" id="CP132508">
    <property type="protein sequence ID" value="WPD18188.1"/>
    <property type="molecule type" value="Genomic_DNA"/>
</dbReference>
<comment type="catalytic activity">
    <reaction evidence="15">
        <text>5-amino-6-(5-phospho-D-ribitylamino)uracil + NADP(+) = 5-amino-6-(5-phospho-D-ribosylamino)uracil + NADPH + H(+)</text>
        <dbReference type="Rhea" id="RHEA:17845"/>
        <dbReference type="ChEBI" id="CHEBI:15378"/>
        <dbReference type="ChEBI" id="CHEBI:57783"/>
        <dbReference type="ChEBI" id="CHEBI:58349"/>
        <dbReference type="ChEBI" id="CHEBI:58421"/>
        <dbReference type="ChEBI" id="CHEBI:58453"/>
        <dbReference type="EC" id="1.1.1.193"/>
    </reaction>
</comment>
<dbReference type="InterPro" id="IPR024072">
    <property type="entry name" value="DHFR-like_dom_sf"/>
</dbReference>
<dbReference type="InterPro" id="IPR002734">
    <property type="entry name" value="RibDG_C"/>
</dbReference>
<keyword evidence="20" id="KW-1185">Reference proteome</keyword>
<dbReference type="NCBIfam" id="TIGR00227">
    <property type="entry name" value="ribD_Cterm"/>
    <property type="match status" value="1"/>
</dbReference>
<keyword evidence="10" id="KW-0479">Metal-binding</keyword>
<dbReference type="CDD" id="cd01284">
    <property type="entry name" value="Riboflavin_deaminase-reductase"/>
    <property type="match status" value="1"/>
</dbReference>
<evidence type="ECO:0000256" key="4">
    <source>
        <dbReference type="ARBA" id="ARBA00005259"/>
    </source>
</evidence>
<protein>
    <recommendedName>
        <fullName evidence="8">Riboflavin biosynthesis protein RibD</fullName>
        <ecNumber evidence="7">1.1.1.193</ecNumber>
        <ecNumber evidence="6">3.5.4.26</ecNumber>
    </recommendedName>
</protein>
<evidence type="ECO:0000256" key="6">
    <source>
        <dbReference type="ARBA" id="ARBA00012766"/>
    </source>
</evidence>
<comment type="similarity">
    <text evidence="4">In the N-terminal section; belongs to the cytidine and deoxycytidylate deaminase family.</text>
</comment>
<evidence type="ECO:0000256" key="7">
    <source>
        <dbReference type="ARBA" id="ARBA00013173"/>
    </source>
</evidence>
<dbReference type="Gene3D" id="3.40.140.10">
    <property type="entry name" value="Cytidine Deaminase, domain 2"/>
    <property type="match status" value="1"/>
</dbReference>
<dbReference type="InterPro" id="IPR002125">
    <property type="entry name" value="CMP_dCMP_dom"/>
</dbReference>
<feature type="region of interest" description="Disordered" evidence="17">
    <location>
        <begin position="407"/>
        <end position="454"/>
    </location>
</feature>
<evidence type="ECO:0000256" key="8">
    <source>
        <dbReference type="ARBA" id="ARBA00019930"/>
    </source>
</evidence>
<accession>A0ABZ0QMB9</accession>
<evidence type="ECO:0000256" key="1">
    <source>
        <dbReference type="ARBA" id="ARBA00002151"/>
    </source>
</evidence>
<feature type="domain" description="CMP/dCMP-type deaminase" evidence="18">
    <location>
        <begin position="37"/>
        <end position="159"/>
    </location>
</feature>
<dbReference type="GO" id="GO:0008835">
    <property type="term" value="F:diaminohydroxyphosphoribosylaminopyrimidine deaminase activity"/>
    <property type="evidence" value="ECO:0007669"/>
    <property type="project" value="UniProtKB-EC"/>
</dbReference>
<dbReference type="PROSITE" id="PS00903">
    <property type="entry name" value="CYT_DCMP_DEAMINASES_1"/>
    <property type="match status" value="1"/>
</dbReference>
<keyword evidence="11" id="KW-0862">Zinc</keyword>
<evidence type="ECO:0000256" key="13">
    <source>
        <dbReference type="ARBA" id="ARBA00023002"/>
    </source>
</evidence>
<gene>
    <name evidence="19" type="primary">ribD</name>
    <name evidence="19" type="ORF">Q5761_07265</name>
</gene>
<dbReference type="SUPFAM" id="SSF53927">
    <property type="entry name" value="Cytidine deaminase-like"/>
    <property type="match status" value="1"/>
</dbReference>
<dbReference type="PROSITE" id="PS51747">
    <property type="entry name" value="CYT_DCMP_DEAMINASES_2"/>
    <property type="match status" value="1"/>
</dbReference>
<dbReference type="InterPro" id="IPR016193">
    <property type="entry name" value="Cytidine_deaminase-like"/>
</dbReference>
<evidence type="ECO:0000256" key="2">
    <source>
        <dbReference type="ARBA" id="ARBA00004882"/>
    </source>
</evidence>
<dbReference type="NCBIfam" id="TIGR00326">
    <property type="entry name" value="eubact_ribD"/>
    <property type="match status" value="1"/>
</dbReference>
<keyword evidence="14" id="KW-0511">Multifunctional enzyme</keyword>
<feature type="region of interest" description="Disordered" evidence="17">
    <location>
        <begin position="1"/>
        <end position="32"/>
    </location>
</feature>
<evidence type="ECO:0000256" key="16">
    <source>
        <dbReference type="ARBA" id="ARBA00049886"/>
    </source>
</evidence>
<dbReference type="EC" id="3.5.4.26" evidence="6"/>
<dbReference type="Proteomes" id="UP001304683">
    <property type="component" value="Chromosome"/>
</dbReference>
<evidence type="ECO:0000256" key="11">
    <source>
        <dbReference type="ARBA" id="ARBA00022833"/>
    </source>
</evidence>
<comment type="pathway">
    <text evidence="2">Cofactor biosynthesis; riboflavin biosynthesis; 5-amino-6-(D-ribitylamino)uracil from GTP: step 2/4.</text>
</comment>
<dbReference type="InterPro" id="IPR004794">
    <property type="entry name" value="Eubact_RibD"/>
</dbReference>
<organism evidence="19 20">
    <name type="scientific">Thermaerobacter composti</name>
    <dbReference type="NCBI Taxonomy" id="554949"/>
    <lineage>
        <taxon>Bacteria</taxon>
        <taxon>Bacillati</taxon>
        <taxon>Bacillota</taxon>
        <taxon>Clostridia</taxon>
        <taxon>Eubacteriales</taxon>
        <taxon>Clostridiales Family XVII. Incertae Sedis</taxon>
        <taxon>Thermaerobacter</taxon>
    </lineage>
</organism>
<dbReference type="EC" id="1.1.1.193" evidence="7"/>
<evidence type="ECO:0000313" key="19">
    <source>
        <dbReference type="EMBL" id="WPD18188.1"/>
    </source>
</evidence>
<feature type="compositionally biased region" description="Low complexity" evidence="17">
    <location>
        <begin position="412"/>
        <end position="442"/>
    </location>
</feature>
<reference evidence="19 20" key="1">
    <citation type="submission" date="2023-08" db="EMBL/GenBank/DDBJ databases">
        <title>Genome sequence of Thermaerobacter compostii strain Ins1, a spore-forming filamentous bacterium isolated from a deep geothermal reservoir.</title>
        <authorList>
            <person name="Bregnard D."/>
            <person name="Gonzalez D."/>
            <person name="Junier P."/>
        </authorList>
    </citation>
    <scope>NUCLEOTIDE SEQUENCE [LARGE SCALE GENOMIC DNA]</scope>
    <source>
        <strain evidence="19 20">Ins1</strain>
    </source>
</reference>
<dbReference type="InterPro" id="IPR016192">
    <property type="entry name" value="APOBEC/CMP_deaminase_Zn-bd"/>
</dbReference>
<evidence type="ECO:0000256" key="12">
    <source>
        <dbReference type="ARBA" id="ARBA00022857"/>
    </source>
</evidence>
<comment type="similarity">
    <text evidence="5">In the C-terminal section; belongs to the HTP reductase family.</text>
</comment>
<name>A0ABZ0QMB9_9FIRM</name>
<dbReference type="RefSeq" id="WP_318750044.1">
    <property type="nucleotide sequence ID" value="NZ_CP132508.1"/>
</dbReference>
<evidence type="ECO:0000256" key="3">
    <source>
        <dbReference type="ARBA" id="ARBA00004910"/>
    </source>
</evidence>
<comment type="catalytic activity">
    <reaction evidence="16">
        <text>2,5-diamino-6-hydroxy-4-(5-phosphoribosylamino)-pyrimidine + H2O + H(+) = 5-amino-6-(5-phospho-D-ribosylamino)uracil + NH4(+)</text>
        <dbReference type="Rhea" id="RHEA:21868"/>
        <dbReference type="ChEBI" id="CHEBI:15377"/>
        <dbReference type="ChEBI" id="CHEBI:15378"/>
        <dbReference type="ChEBI" id="CHEBI:28938"/>
        <dbReference type="ChEBI" id="CHEBI:58453"/>
        <dbReference type="ChEBI" id="CHEBI:58614"/>
        <dbReference type="EC" id="3.5.4.26"/>
    </reaction>
</comment>
<keyword evidence="12" id="KW-0521">NADP</keyword>
<comment type="pathway">
    <text evidence="3">Cofactor biosynthesis; riboflavin biosynthesis; 5-amino-6-(D-ribitylamino)uracil from GTP: step 3/4.</text>
</comment>
<evidence type="ECO:0000313" key="20">
    <source>
        <dbReference type="Proteomes" id="UP001304683"/>
    </source>
</evidence>
<keyword evidence="9" id="KW-0686">Riboflavin biosynthesis</keyword>
<dbReference type="Gene3D" id="3.40.430.10">
    <property type="entry name" value="Dihydrofolate Reductase, subunit A"/>
    <property type="match status" value="1"/>
</dbReference>
<dbReference type="InterPro" id="IPR011549">
    <property type="entry name" value="RibD_C"/>
</dbReference>
<keyword evidence="19" id="KW-0378">Hydrolase</keyword>
<evidence type="ECO:0000256" key="9">
    <source>
        <dbReference type="ARBA" id="ARBA00022619"/>
    </source>
</evidence>
<dbReference type="GO" id="GO:0008703">
    <property type="term" value="F:5-amino-6-(5-phosphoribosylamino)uracil reductase activity"/>
    <property type="evidence" value="ECO:0007669"/>
    <property type="project" value="UniProtKB-EC"/>
</dbReference>
<dbReference type="Pfam" id="PF00383">
    <property type="entry name" value="dCMP_cyt_deam_1"/>
    <property type="match status" value="1"/>
</dbReference>
<dbReference type="InterPro" id="IPR050765">
    <property type="entry name" value="Riboflavin_Biosynth_HTPR"/>
</dbReference>
<feature type="compositionally biased region" description="Gly residues" evidence="17">
    <location>
        <begin position="443"/>
        <end position="454"/>
    </location>
</feature>
<keyword evidence="13 19" id="KW-0560">Oxidoreductase</keyword>
<dbReference type="Pfam" id="PF01872">
    <property type="entry name" value="RibD_C"/>
    <property type="match status" value="1"/>
</dbReference>
<evidence type="ECO:0000256" key="10">
    <source>
        <dbReference type="ARBA" id="ARBA00022723"/>
    </source>
</evidence>
<evidence type="ECO:0000256" key="14">
    <source>
        <dbReference type="ARBA" id="ARBA00023268"/>
    </source>
</evidence>
<dbReference type="SUPFAM" id="SSF53597">
    <property type="entry name" value="Dihydrofolate reductase-like"/>
    <property type="match status" value="1"/>
</dbReference>
<sequence>MDVPLAAAAGGNGEPPADGGTAGVPAGAAARPQAWTPADRAFMRRALELAARARGRTHPNPMVGAVVVREGTVVGEGFHRRAGAPHAEVEALRMAGPQARGATLYVTLEPCCHHGRTPPCTDALIAAGLRRVVVAMPDPDPRVAGKGIAVLAAAGIDVAVGLEEAAARRLNEAYIVHRRLGRPMVTAKYAMTLDGRIATVRGDSRWVSGARARRWVHRLRDRVDAILVGVGTVLADDPQLTVRLHPGGRDPIRIVLDSHARTPPTARVVQVVRRSPAPTWVAVTPAAPAQRVRRLEVAGARILTIPAGPDGRVSLPHLLRTLAAEGIVHLLVEGGATVHGAFFGAELVDRVVALVAPKLVGGEAAPGPIGGQGVDRMDEAPVLTRVSARRLGRDWLVGGYLNDPVTLEDRAAPGPGAAPPGSAVHPAPAGPARGPGVPAPAGGPAGPAGGGRPR</sequence>
<evidence type="ECO:0000259" key="18">
    <source>
        <dbReference type="PROSITE" id="PS51747"/>
    </source>
</evidence>
<proteinExistence type="inferred from homology"/>
<dbReference type="PANTHER" id="PTHR38011">
    <property type="entry name" value="DIHYDROFOLATE REDUCTASE FAMILY PROTEIN (AFU_ORTHOLOGUE AFUA_8G06820)"/>
    <property type="match status" value="1"/>
</dbReference>
<evidence type="ECO:0000256" key="15">
    <source>
        <dbReference type="ARBA" id="ARBA00049861"/>
    </source>
</evidence>